<organism evidence="1 4">
    <name type="scientific">Natrinema hispanicum</name>
    <dbReference type="NCBI Taxonomy" id="392421"/>
    <lineage>
        <taxon>Archaea</taxon>
        <taxon>Methanobacteriati</taxon>
        <taxon>Methanobacteriota</taxon>
        <taxon>Stenosarchaea group</taxon>
        <taxon>Halobacteria</taxon>
        <taxon>Halobacteriales</taxon>
        <taxon>Natrialbaceae</taxon>
        <taxon>Natrinema</taxon>
    </lineage>
</organism>
<dbReference type="STRING" id="392421.SAMN04488694_15417"/>
<dbReference type="Proteomes" id="UP000199320">
    <property type="component" value="Unassembled WGS sequence"/>
</dbReference>
<evidence type="ECO:0000313" key="3">
    <source>
        <dbReference type="Proteomes" id="UP000199320"/>
    </source>
</evidence>
<proteinExistence type="predicted"/>
<accession>A0A1G6XXJ0</accession>
<evidence type="ECO:0000313" key="4">
    <source>
        <dbReference type="Proteomes" id="UP000324021"/>
    </source>
</evidence>
<evidence type="ECO:0000313" key="2">
    <source>
        <dbReference type="EMBL" id="SEU12480.1"/>
    </source>
</evidence>
<dbReference type="OrthoDB" id="42298at2157"/>
<evidence type="ECO:0000313" key="1">
    <source>
        <dbReference type="EMBL" id="SDD82908.1"/>
    </source>
</evidence>
<dbReference type="EMBL" id="FOIC01000054">
    <property type="protein sequence ID" value="SEU12480.1"/>
    <property type="molecule type" value="Genomic_DNA"/>
</dbReference>
<protein>
    <submittedName>
        <fullName evidence="1">CRISPR-associated protein Csh2</fullName>
    </submittedName>
    <submittedName>
        <fullName evidence="2">CRISPR-associated protein, Csh2 family</fullName>
    </submittedName>
</protein>
<reference evidence="2" key="2">
    <citation type="submission" date="2016-10" db="EMBL/GenBank/DDBJ databases">
        <authorList>
            <person name="de Groot N.N."/>
        </authorList>
    </citation>
    <scope>NUCLEOTIDE SEQUENCE [LARGE SCALE GENOMIC DNA]</scope>
    <source>
        <strain evidence="2">CDM_6</strain>
    </source>
</reference>
<reference evidence="3 4" key="1">
    <citation type="submission" date="2016-10" db="EMBL/GenBank/DDBJ databases">
        <authorList>
            <person name="Varghese N."/>
            <person name="Submissions S."/>
        </authorList>
    </citation>
    <scope>NUCLEOTIDE SEQUENCE [LARGE SCALE GENOMIC DNA]</scope>
    <source>
        <strain evidence="1 4">CDM_1</strain>
        <strain evidence="3">CDM_6</strain>
    </source>
</reference>
<name>A0A1G6XXJ0_9EURY</name>
<dbReference type="GO" id="GO:0043571">
    <property type="term" value="P:maintenance of CRISPR repeat elements"/>
    <property type="evidence" value="ECO:0007669"/>
    <property type="project" value="InterPro"/>
</dbReference>
<dbReference type="NCBIfam" id="TIGR02590">
    <property type="entry name" value="cas_Csh2"/>
    <property type="match status" value="1"/>
</dbReference>
<dbReference type="InterPro" id="IPR013419">
    <property type="entry name" value="CRISPR-assoc_prot_Cas7/Csh2"/>
</dbReference>
<gene>
    <name evidence="2" type="ORF">SAMN04488694_15417</name>
    <name evidence="1" type="ORF">SAMN05192552_10547</name>
</gene>
<dbReference type="NCBIfam" id="TIGR01595">
    <property type="entry name" value="cas_CT1132"/>
    <property type="match status" value="1"/>
</dbReference>
<dbReference type="AlphaFoldDB" id="A0A1G6XXJ0"/>
<dbReference type="RefSeq" id="WP_092935994.1">
    <property type="nucleotide sequence ID" value="NZ_FMZP01000054.1"/>
</dbReference>
<dbReference type="Pfam" id="PF05107">
    <property type="entry name" value="Cas_Cas7"/>
    <property type="match status" value="1"/>
</dbReference>
<dbReference type="EMBL" id="FMZP01000054">
    <property type="protein sequence ID" value="SDD82908.1"/>
    <property type="molecule type" value="Genomic_DNA"/>
</dbReference>
<dbReference type="InterPro" id="IPR006482">
    <property type="entry name" value="Cas7_Csh2/Csh2"/>
</dbReference>
<dbReference type="Proteomes" id="UP000324021">
    <property type="component" value="Unassembled WGS sequence"/>
</dbReference>
<sequence length="344" mass="38268">MTENTDDTIQNRSEIAFVIDAKDTNPNGDPLTADNEPRIDPVTGQCVVTDVRLKRYLRDQLEEDGHVVLIANPNDDVLTREEMYDAVEEEMGVSTEDAEPAELLEAFVETAADVRYFGATISLDTELADDLPDQFEGPVQFNHGRSYHEVARNTESKQLATVIANEDDNEEDGKKDQGTFATDNRISYGVIGFGGRINDNAAADTRLTEADVERLDTLCWRALKNQTVTRSKAGQQPRLYIRVEYERDGFEIGRLNDRIGVNGDLPEDEIRGTDDFHLDVSELVTALADNEARIDTVHVTADSAVDFALPDDETGDREAFYAALEDALGADSVDAYDVYERYAN</sequence>
<keyword evidence="3" id="KW-1185">Reference proteome</keyword>